<gene>
    <name evidence="2" type="ORF">GCM10009867_26950</name>
</gene>
<accession>A0ABN3US68</accession>
<protein>
    <submittedName>
        <fullName evidence="2">Uncharacterized protein</fullName>
    </submittedName>
</protein>
<dbReference type="EMBL" id="BAAARN010000003">
    <property type="protein sequence ID" value="GAA2737889.1"/>
    <property type="molecule type" value="Genomic_DNA"/>
</dbReference>
<feature type="transmembrane region" description="Helical" evidence="1">
    <location>
        <begin position="12"/>
        <end position="32"/>
    </location>
</feature>
<feature type="transmembrane region" description="Helical" evidence="1">
    <location>
        <begin position="38"/>
        <end position="58"/>
    </location>
</feature>
<organism evidence="2 3">
    <name type="scientific">Pedococcus aerophilus</name>
    <dbReference type="NCBI Taxonomy" id="436356"/>
    <lineage>
        <taxon>Bacteria</taxon>
        <taxon>Bacillati</taxon>
        <taxon>Actinomycetota</taxon>
        <taxon>Actinomycetes</taxon>
        <taxon>Micrococcales</taxon>
        <taxon>Intrasporangiaceae</taxon>
        <taxon>Pedococcus</taxon>
    </lineage>
</organism>
<comment type="caution">
    <text evidence="2">The sequence shown here is derived from an EMBL/GenBank/DDBJ whole genome shotgun (WGS) entry which is preliminary data.</text>
</comment>
<proteinExistence type="predicted"/>
<keyword evidence="1" id="KW-0472">Membrane</keyword>
<keyword evidence="1" id="KW-1133">Transmembrane helix</keyword>
<reference evidence="2 3" key="1">
    <citation type="journal article" date="2019" name="Int. J. Syst. Evol. Microbiol.">
        <title>The Global Catalogue of Microorganisms (GCM) 10K type strain sequencing project: providing services to taxonomists for standard genome sequencing and annotation.</title>
        <authorList>
            <consortium name="The Broad Institute Genomics Platform"/>
            <consortium name="The Broad Institute Genome Sequencing Center for Infectious Disease"/>
            <person name="Wu L."/>
            <person name="Ma J."/>
        </authorList>
    </citation>
    <scope>NUCLEOTIDE SEQUENCE [LARGE SCALE GENOMIC DNA]</scope>
    <source>
        <strain evidence="2 3">JCM 16378</strain>
    </source>
</reference>
<dbReference type="Proteomes" id="UP001501326">
    <property type="component" value="Unassembled WGS sequence"/>
</dbReference>
<evidence type="ECO:0000313" key="3">
    <source>
        <dbReference type="Proteomes" id="UP001501326"/>
    </source>
</evidence>
<keyword evidence="1" id="KW-0812">Transmembrane</keyword>
<name>A0ABN3US68_9MICO</name>
<sequence length="79" mass="8646">MREKGRALGWRLNVVEFAVLLFLLWRVVLLVQRIDREGASIGAAIILAACAFALGFLVRDVLRDRTRRGTPGGGPASGR</sequence>
<evidence type="ECO:0000313" key="2">
    <source>
        <dbReference type="EMBL" id="GAA2737889.1"/>
    </source>
</evidence>
<keyword evidence="3" id="KW-1185">Reference proteome</keyword>
<evidence type="ECO:0000256" key="1">
    <source>
        <dbReference type="SAM" id="Phobius"/>
    </source>
</evidence>